<name>A0ABY9HB28_9MOLU</name>
<dbReference type="Pfam" id="PF08761">
    <property type="entry name" value="dUTPase_2"/>
    <property type="match status" value="1"/>
</dbReference>
<evidence type="ECO:0000313" key="2">
    <source>
        <dbReference type="Proteomes" id="UP001237011"/>
    </source>
</evidence>
<proteinExistence type="predicted"/>
<dbReference type="GO" id="GO:0004170">
    <property type="term" value="F:dUTP diphosphatase activity"/>
    <property type="evidence" value="ECO:0007669"/>
    <property type="project" value="UniProtKB-EC"/>
</dbReference>
<keyword evidence="2" id="KW-1185">Reference proteome</keyword>
<keyword evidence="1" id="KW-0378">Hydrolase</keyword>
<dbReference type="RefSeq" id="WP_305938229.1">
    <property type="nucleotide sequence ID" value="NZ_CP132191.1"/>
</dbReference>
<dbReference type="InterPro" id="IPR014871">
    <property type="entry name" value="dUTPase/dCTP_pyrophosphatase"/>
</dbReference>
<organism evidence="1 2">
    <name type="scientific">Mycoplasma seminis</name>
    <dbReference type="NCBI Taxonomy" id="512749"/>
    <lineage>
        <taxon>Bacteria</taxon>
        <taxon>Bacillati</taxon>
        <taxon>Mycoplasmatota</taxon>
        <taxon>Mollicutes</taxon>
        <taxon>Mycoplasmataceae</taxon>
        <taxon>Mycoplasma</taxon>
    </lineage>
</organism>
<dbReference type="Gene3D" id="1.10.4010.10">
    <property type="entry name" value="Type II deoxyuridine triphosphatase"/>
    <property type="match status" value="1"/>
</dbReference>
<evidence type="ECO:0000313" key="1">
    <source>
        <dbReference type="EMBL" id="WLP85805.1"/>
    </source>
</evidence>
<protein>
    <submittedName>
        <fullName evidence="1">dUTP diphosphatase</fullName>
        <ecNumber evidence="1">3.6.1.23</ecNumber>
    </submittedName>
</protein>
<dbReference type="Proteomes" id="UP001237011">
    <property type="component" value="Chromosome"/>
</dbReference>
<dbReference type="EMBL" id="CP132191">
    <property type="protein sequence ID" value="WLP85805.1"/>
    <property type="molecule type" value="Genomic_DNA"/>
</dbReference>
<dbReference type="SUPFAM" id="SSF101386">
    <property type="entry name" value="all-alpha NTP pyrophosphatases"/>
    <property type="match status" value="1"/>
</dbReference>
<accession>A0ABY9HB28</accession>
<reference evidence="1" key="1">
    <citation type="submission" date="2023-08" db="EMBL/GenBank/DDBJ databases">
        <title>Complete genome sequence of Mycoplasma seminis 2200.</title>
        <authorList>
            <person name="Spergser J."/>
        </authorList>
    </citation>
    <scope>NUCLEOTIDE SEQUENCE [LARGE SCALE GENOMIC DNA]</scope>
    <source>
        <strain evidence="1">2200</strain>
    </source>
</reference>
<gene>
    <name evidence="1" type="ORF">Q8852_01510</name>
</gene>
<dbReference type="InterPro" id="IPR016947">
    <property type="entry name" value="UCP030140"/>
</dbReference>
<sequence>MNLTTIFQMQKELDFQIAKKSHDANPNLNKDDIKVQKTLALIIEAAEYINEVQSFKYWKIHKDIEKSAVTEEFADLIHFLVNFSYKFDIDPEIEPLILSQDINIQFQQLFIAIADIMKNICKENILKAFQIALGSFVMLGYNYDDLFQAYEAKNRKNYERIANNY</sequence>
<dbReference type="EC" id="3.6.1.23" evidence="1"/>
<dbReference type="PIRSF" id="PIRSF030140">
    <property type="entry name" value="UCP030140"/>
    <property type="match status" value="1"/>
</dbReference>
<dbReference type="CDD" id="cd11527">
    <property type="entry name" value="NTP-PPase_dUTPase"/>
    <property type="match status" value="1"/>
</dbReference>